<dbReference type="AlphaFoldDB" id="A0A8T0B297"/>
<feature type="compositionally biased region" description="Basic and acidic residues" evidence="1">
    <location>
        <begin position="129"/>
        <end position="149"/>
    </location>
</feature>
<feature type="compositionally biased region" description="Low complexity" evidence="1">
    <location>
        <begin position="384"/>
        <end position="395"/>
    </location>
</feature>
<dbReference type="PANTHER" id="PTHR22045:SF6">
    <property type="entry name" value="PROLINE AND SERINE-RICH PROTEIN 3"/>
    <property type="match status" value="1"/>
</dbReference>
<feature type="compositionally biased region" description="Basic residues" evidence="1">
    <location>
        <begin position="29"/>
        <end position="38"/>
    </location>
</feature>
<feature type="compositionally biased region" description="Basic residues" evidence="1">
    <location>
        <begin position="487"/>
        <end position="502"/>
    </location>
</feature>
<dbReference type="PANTHER" id="PTHR22045">
    <property type="entry name" value="PROLINE AND SERINE-RICH PROTEIN 3"/>
    <property type="match status" value="1"/>
</dbReference>
<dbReference type="InterPro" id="IPR037646">
    <property type="entry name" value="PROSER3"/>
</dbReference>
<feature type="region of interest" description="Disordered" evidence="1">
    <location>
        <begin position="88"/>
        <end position="175"/>
    </location>
</feature>
<evidence type="ECO:0000313" key="2">
    <source>
        <dbReference type="EMBL" id="KAF7700240.1"/>
    </source>
</evidence>
<feature type="compositionally biased region" description="Basic and acidic residues" evidence="1">
    <location>
        <begin position="470"/>
        <end position="486"/>
    </location>
</feature>
<feature type="compositionally biased region" description="Basic and acidic residues" evidence="1">
    <location>
        <begin position="503"/>
        <end position="543"/>
    </location>
</feature>
<dbReference type="Proteomes" id="UP000606274">
    <property type="component" value="Unassembled WGS sequence"/>
</dbReference>
<feature type="region of interest" description="Disordered" evidence="1">
    <location>
        <begin position="382"/>
        <end position="402"/>
    </location>
</feature>
<proteinExistence type="predicted"/>
<feature type="region of interest" description="Disordered" evidence="1">
    <location>
        <begin position="1"/>
        <end position="75"/>
    </location>
</feature>
<gene>
    <name evidence="2" type="ORF">HF521_003198</name>
</gene>
<comment type="caution">
    <text evidence="2">The sequence shown here is derived from an EMBL/GenBank/DDBJ whole genome shotgun (WGS) entry which is preliminary data.</text>
</comment>
<feature type="compositionally biased region" description="Pro residues" evidence="1">
    <location>
        <begin position="593"/>
        <end position="608"/>
    </location>
</feature>
<feature type="compositionally biased region" description="Low complexity" evidence="1">
    <location>
        <begin position="92"/>
        <end position="107"/>
    </location>
</feature>
<sequence length="665" mass="73021">MKSGDAIFTKKNPFPPEPRRTKGHYSPSRAKKIPKQQKRLALSPVRFTRSAGPPESPPNTASLSPEDQRFLEGSHNVLLCPLPSITGQKNYSESWPSTEQSSSPASSDDQHKQSTVTGRTQEPSVLAKYIERFRYGRPQSREERQRLAGDGEENQPFWWMSSNPSQPSSSTPTRMPKECLGGLFECGNEGTGSVQDLLSYQAESLLSPTRGLLDLSALVLSDSSHCEQGEPEILQLQEKAQRLLQRSEHSLSTGSSGVPISSEGLCCSDFSSPVSVDEPIRKPTVPSLIDAASLMAQRGPLPSGSVGSQPRPEDDILFQWRLRRKMEQARQWSHTSSRSSTLHQPLLSRLALQAQPGLSFTSAPMGMTGSVNSPFPCPVPDPVPSSSSQVHPASSTYTKDESINQSHLDLALRCEREKSPKQLQTAHSIHQPCLRGQVCFSGSSGEPCSKQQCSLPASPQPTESSEGDGFQEKRGMQTTSRVERERAKKKLVPFPQKKKSNRHVGDGNVGERNHHTVKARERQNRGQEKVRSKSKENAERRESTGSTRGVRSRDSPSPVHNTLGQVVSEVLFPGTDSPIQSSTPCTSTSPAPLCTPPAPPHSPAPPPQHSSQPTEVIGQLMQEAQDSDGLEFADDPLLLVLRQQRKWVKEQLGEVEERLDKLHEV</sequence>
<name>A0A8T0B297_SILME</name>
<feature type="compositionally biased region" description="Polar residues" evidence="1">
    <location>
        <begin position="113"/>
        <end position="123"/>
    </location>
</feature>
<feature type="compositionally biased region" description="Low complexity" evidence="1">
    <location>
        <begin position="577"/>
        <end position="592"/>
    </location>
</feature>
<organism evidence="2 3">
    <name type="scientific">Silurus meridionalis</name>
    <name type="common">Southern catfish</name>
    <name type="synonym">Silurus soldatovi meridionalis</name>
    <dbReference type="NCBI Taxonomy" id="175797"/>
    <lineage>
        <taxon>Eukaryota</taxon>
        <taxon>Metazoa</taxon>
        <taxon>Chordata</taxon>
        <taxon>Craniata</taxon>
        <taxon>Vertebrata</taxon>
        <taxon>Euteleostomi</taxon>
        <taxon>Actinopterygii</taxon>
        <taxon>Neopterygii</taxon>
        <taxon>Teleostei</taxon>
        <taxon>Ostariophysi</taxon>
        <taxon>Siluriformes</taxon>
        <taxon>Siluridae</taxon>
        <taxon>Silurus</taxon>
    </lineage>
</organism>
<evidence type="ECO:0008006" key="4">
    <source>
        <dbReference type="Google" id="ProtNLM"/>
    </source>
</evidence>
<keyword evidence="3" id="KW-1185">Reference proteome</keyword>
<dbReference type="EMBL" id="JABFDY010000012">
    <property type="protein sequence ID" value="KAF7700240.1"/>
    <property type="molecule type" value="Genomic_DNA"/>
</dbReference>
<protein>
    <recommendedName>
        <fullName evidence="4">Proline and serine-rich protein 3</fullName>
    </recommendedName>
</protein>
<reference evidence="2" key="1">
    <citation type="submission" date="2020-08" db="EMBL/GenBank/DDBJ databases">
        <title>Chromosome-level assembly of Southern catfish (Silurus meridionalis) provides insights into visual adaptation to the nocturnal and benthic lifestyles.</title>
        <authorList>
            <person name="Zhang Y."/>
            <person name="Wang D."/>
            <person name="Peng Z."/>
        </authorList>
    </citation>
    <scope>NUCLEOTIDE SEQUENCE</scope>
    <source>
        <strain evidence="2">SWU-2019-XX</strain>
        <tissue evidence="2">Muscle</tissue>
    </source>
</reference>
<feature type="compositionally biased region" description="Polar residues" evidence="1">
    <location>
        <begin position="449"/>
        <end position="464"/>
    </location>
</feature>
<evidence type="ECO:0000313" key="3">
    <source>
        <dbReference type="Proteomes" id="UP000606274"/>
    </source>
</evidence>
<feature type="region of interest" description="Disordered" evidence="1">
    <location>
        <begin position="449"/>
        <end position="629"/>
    </location>
</feature>
<dbReference type="OrthoDB" id="10043502at2759"/>
<feature type="compositionally biased region" description="Low complexity" evidence="1">
    <location>
        <begin position="161"/>
        <end position="173"/>
    </location>
</feature>
<evidence type="ECO:0000256" key="1">
    <source>
        <dbReference type="SAM" id="MobiDB-lite"/>
    </source>
</evidence>
<accession>A0A8T0B297</accession>